<dbReference type="eggNOG" id="ENOG502QXEE">
    <property type="taxonomic scope" value="Eukaryota"/>
</dbReference>
<sequence length="234" mass="26887">MLNTLKCVYIFRRYRIQYTRGTIVGRTWYPRVDSKKIHVVLLKDTLGLGYKGQIVETTRGHANYYLIPEGIAVYANWQNIDLYADPKLNSIRDINDGKIGFNTTTSRLSKHSDIFIGNTLKLNFTVPTLIHSTQVLCSPMPLSKILDVFAKQHHIDILPSQVIKVNIQGGEQLEFDNDEKNFYNIGNYEIFTKFPLCKNAENILTFELEIKAVDLNENINDDSNVESIKFQLPQ</sequence>
<dbReference type="GO" id="GO:0005840">
    <property type="term" value="C:ribosome"/>
    <property type="evidence" value="ECO:0007669"/>
    <property type="project" value="UniProtKB-KW"/>
</dbReference>
<dbReference type="InterPro" id="IPR009027">
    <property type="entry name" value="Ribosomal_bL9/RNase_H1_N"/>
</dbReference>
<evidence type="ECO:0000313" key="5">
    <source>
        <dbReference type="EMBL" id="AFZ79133.1"/>
    </source>
</evidence>
<dbReference type="KEGG" id="beq:BEWA_019790"/>
<comment type="similarity">
    <text evidence="1">Belongs to the bacterial ribosomal protein bL9 family.</text>
</comment>
<dbReference type="InterPro" id="IPR000244">
    <property type="entry name" value="Ribosomal_bL9"/>
</dbReference>
<keyword evidence="2" id="KW-0689">Ribosomal protein</keyword>
<dbReference type="GeneID" id="15803766"/>
<name>L0AV56_THEEQ</name>
<dbReference type="InterPro" id="IPR020070">
    <property type="entry name" value="Ribosomal_bL9_N"/>
</dbReference>
<proteinExistence type="inferred from homology"/>
<dbReference type="InterPro" id="IPR036935">
    <property type="entry name" value="Ribosomal_bL9_N_sf"/>
</dbReference>
<protein>
    <recommendedName>
        <fullName evidence="4">Ribosomal protein L9 domain-containing protein</fullName>
    </recommendedName>
</protein>
<dbReference type="GO" id="GO:1990904">
    <property type="term" value="C:ribonucleoprotein complex"/>
    <property type="evidence" value="ECO:0007669"/>
    <property type="project" value="UniProtKB-KW"/>
</dbReference>
<organism evidence="5 6">
    <name type="scientific">Theileria equi strain WA</name>
    <dbReference type="NCBI Taxonomy" id="1537102"/>
    <lineage>
        <taxon>Eukaryota</taxon>
        <taxon>Sar</taxon>
        <taxon>Alveolata</taxon>
        <taxon>Apicomplexa</taxon>
        <taxon>Aconoidasida</taxon>
        <taxon>Piroplasmida</taxon>
        <taxon>Theileriidae</taxon>
        <taxon>Theileria</taxon>
    </lineage>
</organism>
<dbReference type="RefSeq" id="XP_004828799.1">
    <property type="nucleotide sequence ID" value="XM_004828742.1"/>
</dbReference>
<evidence type="ECO:0000256" key="1">
    <source>
        <dbReference type="ARBA" id="ARBA00010605"/>
    </source>
</evidence>
<dbReference type="SUPFAM" id="SSF55658">
    <property type="entry name" value="L9 N-domain-like"/>
    <property type="match status" value="1"/>
</dbReference>
<gene>
    <name evidence="5" type="ORF">BEWA_019790</name>
</gene>
<evidence type="ECO:0000259" key="4">
    <source>
        <dbReference type="Pfam" id="PF01281"/>
    </source>
</evidence>
<evidence type="ECO:0000256" key="2">
    <source>
        <dbReference type="ARBA" id="ARBA00022980"/>
    </source>
</evidence>
<evidence type="ECO:0000256" key="3">
    <source>
        <dbReference type="ARBA" id="ARBA00023274"/>
    </source>
</evidence>
<dbReference type="Gene3D" id="3.40.5.10">
    <property type="entry name" value="Ribosomal protein L9, N-terminal domain"/>
    <property type="match status" value="1"/>
</dbReference>
<dbReference type="GO" id="GO:0003735">
    <property type="term" value="F:structural constituent of ribosome"/>
    <property type="evidence" value="ECO:0007669"/>
    <property type="project" value="InterPro"/>
</dbReference>
<dbReference type="AlphaFoldDB" id="L0AV56"/>
<dbReference type="VEuPathDB" id="PiroplasmaDB:BEWA_019790"/>
<keyword evidence="6" id="KW-1185">Reference proteome</keyword>
<dbReference type="OrthoDB" id="10252354at2759"/>
<dbReference type="Pfam" id="PF01281">
    <property type="entry name" value="Ribosomal_L9_N"/>
    <property type="match status" value="1"/>
</dbReference>
<accession>L0AV56</accession>
<evidence type="ECO:0000313" key="6">
    <source>
        <dbReference type="Proteomes" id="UP000031512"/>
    </source>
</evidence>
<dbReference type="GO" id="GO:0006412">
    <property type="term" value="P:translation"/>
    <property type="evidence" value="ECO:0007669"/>
    <property type="project" value="InterPro"/>
</dbReference>
<dbReference type="PANTHER" id="PTHR21368">
    <property type="entry name" value="50S RIBOSOMAL PROTEIN L9"/>
    <property type="match status" value="1"/>
</dbReference>
<dbReference type="Proteomes" id="UP000031512">
    <property type="component" value="Chromosome 1"/>
</dbReference>
<dbReference type="EMBL" id="CP001669">
    <property type="protein sequence ID" value="AFZ79133.1"/>
    <property type="molecule type" value="Genomic_DNA"/>
</dbReference>
<reference evidence="5 6" key="1">
    <citation type="journal article" date="2012" name="BMC Genomics">
        <title>Comparative genomic analysis and phylogenetic position of Theileria equi.</title>
        <authorList>
            <person name="Kappmeyer L.S."/>
            <person name="Thiagarajan M."/>
            <person name="Herndon D.R."/>
            <person name="Ramsay J.D."/>
            <person name="Caler E."/>
            <person name="Djikeng A."/>
            <person name="Gillespie J.J."/>
            <person name="Lau A.O."/>
            <person name="Roalson E.H."/>
            <person name="Silva J.C."/>
            <person name="Silva M.G."/>
            <person name="Suarez C.E."/>
            <person name="Ueti M.W."/>
            <person name="Nene V.M."/>
            <person name="Mealey R.H."/>
            <person name="Knowles D.P."/>
            <person name="Brayton K.A."/>
        </authorList>
    </citation>
    <scope>NUCLEOTIDE SEQUENCE [LARGE SCALE GENOMIC DNA]</scope>
    <source>
        <strain evidence="5 6">WA</strain>
    </source>
</reference>
<keyword evidence="3" id="KW-0687">Ribonucleoprotein</keyword>
<feature type="domain" description="Ribosomal protein L9" evidence="4">
    <location>
        <begin position="38"/>
        <end position="81"/>
    </location>
</feature>